<dbReference type="AlphaFoldDB" id="A0A7W7GME3"/>
<reference evidence="1 2" key="1">
    <citation type="submission" date="2020-08" db="EMBL/GenBank/DDBJ databases">
        <title>Sequencing the genomes of 1000 actinobacteria strains.</title>
        <authorList>
            <person name="Klenk H.-P."/>
        </authorList>
    </citation>
    <scope>NUCLEOTIDE SEQUENCE [LARGE SCALE GENOMIC DNA]</scope>
    <source>
        <strain evidence="1 2">DSM 23974</strain>
    </source>
</reference>
<gene>
    <name evidence="1" type="ORF">HDA30_000293</name>
</gene>
<sequence>MRYVRAKIVDTEGGQVAVSNPVGMAAKAVEGTDATLSVESSAADEMAFSVSVRTGRDDVFVEWEQSSDAHPWTALKDDEDGDEETA</sequence>
<keyword evidence="2" id="KW-1185">Reference proteome</keyword>
<protein>
    <submittedName>
        <fullName evidence="1">Uncharacterized protein</fullName>
    </submittedName>
</protein>
<comment type="caution">
    <text evidence="1">The sequence shown here is derived from an EMBL/GenBank/DDBJ whole genome shotgun (WGS) entry which is preliminary data.</text>
</comment>
<name>A0A7W7GME3_9MICC</name>
<proteinExistence type="predicted"/>
<accession>A0A7W7GME3</accession>
<evidence type="ECO:0000313" key="2">
    <source>
        <dbReference type="Proteomes" id="UP000540191"/>
    </source>
</evidence>
<dbReference type="RefSeq" id="WP_184240891.1">
    <property type="nucleotide sequence ID" value="NZ_JACHNA010000001.1"/>
</dbReference>
<evidence type="ECO:0000313" key="1">
    <source>
        <dbReference type="EMBL" id="MBB4734785.1"/>
    </source>
</evidence>
<dbReference type="EMBL" id="JACHNA010000001">
    <property type="protein sequence ID" value="MBB4734785.1"/>
    <property type="molecule type" value="Genomic_DNA"/>
</dbReference>
<dbReference type="Proteomes" id="UP000540191">
    <property type="component" value="Unassembled WGS sequence"/>
</dbReference>
<organism evidence="1 2">
    <name type="scientific">Micrococcus cohnii</name>
    <dbReference type="NCBI Taxonomy" id="993416"/>
    <lineage>
        <taxon>Bacteria</taxon>
        <taxon>Bacillati</taxon>
        <taxon>Actinomycetota</taxon>
        <taxon>Actinomycetes</taxon>
        <taxon>Micrococcales</taxon>
        <taxon>Micrococcaceae</taxon>
        <taxon>Micrococcus</taxon>
    </lineage>
</organism>